<name>A0A5C0UFB4_9PROT</name>
<feature type="domain" description="Serine aminopeptidase S33" evidence="1">
    <location>
        <begin position="51"/>
        <end position="150"/>
    </location>
</feature>
<dbReference type="KEGG" id="cpri:FZC34_02690"/>
<proteinExistence type="predicted"/>
<dbReference type="Proteomes" id="UP000325004">
    <property type="component" value="Chromosome"/>
</dbReference>
<dbReference type="EMBL" id="CP043316">
    <property type="protein sequence ID" value="QEK38796.1"/>
    <property type="molecule type" value="Genomic_DNA"/>
</dbReference>
<keyword evidence="3" id="KW-1185">Reference proteome</keyword>
<reference evidence="2 3" key="1">
    <citation type="submission" date="2019-08" db="EMBL/GenBank/DDBJ databases">
        <title>Highly reduced genomes of protist endosymbionts show evolutionary convergence.</title>
        <authorList>
            <person name="George E."/>
            <person name="Husnik F."/>
            <person name="Tashyreva D."/>
            <person name="Prokopchuk G."/>
            <person name="Horak A."/>
            <person name="Kwong W.K."/>
            <person name="Lukes J."/>
            <person name="Keeling P.J."/>
        </authorList>
    </citation>
    <scope>NUCLEOTIDE SEQUENCE [LARGE SCALE GENOMIC DNA]</scope>
    <source>
        <strain evidence="2">1604LC</strain>
    </source>
</reference>
<organism evidence="2 3">
    <name type="scientific">Candidatus Cytomitobacter primus</name>
    <dbReference type="NCBI Taxonomy" id="2066024"/>
    <lineage>
        <taxon>Bacteria</taxon>
        <taxon>Pseudomonadati</taxon>
        <taxon>Pseudomonadota</taxon>
        <taxon>Alphaproteobacteria</taxon>
        <taxon>Holosporales</taxon>
        <taxon>Holosporaceae</taxon>
        <taxon>Candidatus Cytomitobacter</taxon>
    </lineage>
</organism>
<evidence type="ECO:0000259" key="1">
    <source>
        <dbReference type="Pfam" id="PF12146"/>
    </source>
</evidence>
<dbReference type="PANTHER" id="PTHR42103:SF2">
    <property type="entry name" value="AB HYDROLASE-1 DOMAIN-CONTAINING PROTEIN"/>
    <property type="match status" value="1"/>
</dbReference>
<evidence type="ECO:0000313" key="2">
    <source>
        <dbReference type="EMBL" id="QEK38796.1"/>
    </source>
</evidence>
<dbReference type="AlphaFoldDB" id="A0A5C0UFB4"/>
<dbReference type="Gene3D" id="3.40.50.1820">
    <property type="entry name" value="alpha/beta hydrolase"/>
    <property type="match status" value="1"/>
</dbReference>
<protein>
    <submittedName>
        <fullName evidence="2">Alpha/beta hydrolase</fullName>
    </submittedName>
</protein>
<keyword evidence="2" id="KW-0378">Hydrolase</keyword>
<dbReference type="SUPFAM" id="SSF53474">
    <property type="entry name" value="alpha/beta-Hydrolases"/>
    <property type="match status" value="1"/>
</dbReference>
<dbReference type="GO" id="GO:0016787">
    <property type="term" value="F:hydrolase activity"/>
    <property type="evidence" value="ECO:0007669"/>
    <property type="project" value="UniProtKB-KW"/>
</dbReference>
<dbReference type="InterPro" id="IPR022742">
    <property type="entry name" value="Hydrolase_4"/>
</dbReference>
<dbReference type="InterPro" id="IPR029058">
    <property type="entry name" value="AB_hydrolase_fold"/>
</dbReference>
<evidence type="ECO:0000313" key="3">
    <source>
        <dbReference type="Proteomes" id="UP000325004"/>
    </source>
</evidence>
<gene>
    <name evidence="2" type="ORF">FZC34_02690</name>
</gene>
<sequence>MVVNKDSKSVKKYSDIMIQRKHGAIDAKYYQHDVSSFHNKSVVLILHPDPIHGGSMNNKIVKVIGNAFIELDFDVLRINFRGVGRSQGEYDKGVGEVDDALDAIDWLLDKHDNLANVWVAGFGFGGLVCMKTVMRRPNINGFIAISPPKESENLNMLTPCPNGMFIVGEHDHTVDAEFVSSLPDLLSCQKNAFIDYKCINGSDHYFSDHSEELYEELYTYVKDKMLLDITVSTKKKNKKSSKL</sequence>
<dbReference type="PANTHER" id="PTHR42103">
    <property type="entry name" value="ALPHA/BETA-HYDROLASES SUPERFAMILY PROTEIN"/>
    <property type="match status" value="1"/>
</dbReference>
<dbReference type="RefSeq" id="WP_148971917.1">
    <property type="nucleotide sequence ID" value="NZ_CP043316.1"/>
</dbReference>
<accession>A0A5C0UFB4</accession>
<dbReference type="OrthoDB" id="9800435at2"/>
<dbReference type="Pfam" id="PF12146">
    <property type="entry name" value="Hydrolase_4"/>
    <property type="match status" value="1"/>
</dbReference>